<feature type="domain" description="Ubiquitin-like" evidence="2">
    <location>
        <begin position="97"/>
        <end position="167"/>
    </location>
</feature>
<feature type="domain" description="Ubiquitin-like" evidence="2">
    <location>
        <begin position="179"/>
        <end position="253"/>
    </location>
</feature>
<dbReference type="Gene3D" id="3.10.20.90">
    <property type="entry name" value="Phosphatidylinositol 3-kinase Catalytic Subunit, Chain A, domain 1"/>
    <property type="match status" value="3"/>
</dbReference>
<proteinExistence type="predicted"/>
<dbReference type="Proteomes" id="UP000050741">
    <property type="component" value="Unassembled WGS sequence"/>
</dbReference>
<keyword evidence="1" id="KW-0732">Signal</keyword>
<dbReference type="InterPro" id="IPR050158">
    <property type="entry name" value="Ubiquitin_ubiquitin-like"/>
</dbReference>
<accession>A0A183BX26</accession>
<dbReference type="SUPFAM" id="SSF54236">
    <property type="entry name" value="Ubiquitin-like"/>
    <property type="match status" value="3"/>
</dbReference>
<dbReference type="InterPro" id="IPR019956">
    <property type="entry name" value="Ubiquitin_dom"/>
</dbReference>
<dbReference type="CDD" id="cd17039">
    <property type="entry name" value="Ubl_ubiquitin_like"/>
    <property type="match status" value="2"/>
</dbReference>
<reference evidence="4" key="2">
    <citation type="submission" date="2016-06" db="UniProtKB">
        <authorList>
            <consortium name="WormBaseParasite"/>
        </authorList>
    </citation>
    <scope>IDENTIFICATION</scope>
</reference>
<organism evidence="3 4">
    <name type="scientific">Globodera pallida</name>
    <name type="common">Potato cyst nematode worm</name>
    <name type="synonym">Heterodera pallida</name>
    <dbReference type="NCBI Taxonomy" id="36090"/>
    <lineage>
        <taxon>Eukaryota</taxon>
        <taxon>Metazoa</taxon>
        <taxon>Ecdysozoa</taxon>
        <taxon>Nematoda</taxon>
        <taxon>Chromadorea</taxon>
        <taxon>Rhabditida</taxon>
        <taxon>Tylenchina</taxon>
        <taxon>Tylenchomorpha</taxon>
        <taxon>Tylenchoidea</taxon>
        <taxon>Heteroderidae</taxon>
        <taxon>Heteroderinae</taxon>
        <taxon>Globodera</taxon>
    </lineage>
</organism>
<dbReference type="InterPro" id="IPR029071">
    <property type="entry name" value="Ubiquitin-like_domsf"/>
</dbReference>
<dbReference type="PANTHER" id="PTHR10666">
    <property type="entry name" value="UBIQUITIN"/>
    <property type="match status" value="1"/>
</dbReference>
<evidence type="ECO:0000259" key="2">
    <source>
        <dbReference type="PROSITE" id="PS50053"/>
    </source>
</evidence>
<dbReference type="WBParaSite" id="GPLIN_000516500">
    <property type="protein sequence ID" value="GPLIN_000516500"/>
    <property type="gene ID" value="GPLIN_000516500"/>
</dbReference>
<dbReference type="PROSITE" id="PS50053">
    <property type="entry name" value="UBIQUITIN_2"/>
    <property type="match status" value="3"/>
</dbReference>
<feature type="domain" description="Ubiquitin-like" evidence="2">
    <location>
        <begin position="24"/>
        <end position="96"/>
    </location>
</feature>
<dbReference type="InterPro" id="IPR000626">
    <property type="entry name" value="Ubiquitin-like_dom"/>
</dbReference>
<evidence type="ECO:0000313" key="4">
    <source>
        <dbReference type="WBParaSite" id="GPLIN_000516500"/>
    </source>
</evidence>
<evidence type="ECO:0000313" key="3">
    <source>
        <dbReference type="Proteomes" id="UP000050741"/>
    </source>
</evidence>
<protein>
    <submittedName>
        <fullName evidence="4">Ubiquitin-like domain-containing protein</fullName>
    </submittedName>
</protein>
<sequence>MKLIIAPFLIPICFLALISGGNGMQIFVQILSGKMISLEVDRTESVDNVKKMIQQKEGIPIDQQKLFVQLEDGQNLSDYNIQNESTLGMALRTQEEIQIYVKTENNKMFKMDMQILDTVHNVMQKVHALEDNIPITEQQLLFNGVQLNKNLTLSHYNIRNGSTLKLMKLAPSQLQSATFEIVVQPMMSNSVKLEVQSRDTVRTVMAKIKASGILIDAQALYYRGNKLRPDQTLAVYDIQEGSVLELFLHQNTSTSSGSGCTIVK</sequence>
<dbReference type="Pfam" id="PF00240">
    <property type="entry name" value="ubiquitin"/>
    <property type="match status" value="3"/>
</dbReference>
<dbReference type="PRINTS" id="PR00348">
    <property type="entry name" value="UBIQUITIN"/>
</dbReference>
<feature type="signal peptide" evidence="1">
    <location>
        <begin position="1"/>
        <end position="23"/>
    </location>
</feature>
<evidence type="ECO:0000256" key="1">
    <source>
        <dbReference type="SAM" id="SignalP"/>
    </source>
</evidence>
<name>A0A183BX26_GLOPA</name>
<dbReference type="AlphaFoldDB" id="A0A183BX26"/>
<dbReference type="SMART" id="SM00213">
    <property type="entry name" value="UBQ"/>
    <property type="match status" value="3"/>
</dbReference>
<keyword evidence="3" id="KW-1185">Reference proteome</keyword>
<reference evidence="3" key="1">
    <citation type="submission" date="2014-05" db="EMBL/GenBank/DDBJ databases">
        <title>The genome and life-stage specific transcriptomes of Globodera pallida elucidate key aspects of plant parasitism by a cyst nematode.</title>
        <authorList>
            <person name="Cotton J.A."/>
            <person name="Lilley C.J."/>
            <person name="Jones L.M."/>
            <person name="Kikuchi T."/>
            <person name="Reid A.J."/>
            <person name="Thorpe P."/>
            <person name="Tsai I.J."/>
            <person name="Beasley H."/>
            <person name="Blok V."/>
            <person name="Cock P.J.A."/>
            <person name="Van den Akker S.E."/>
            <person name="Holroyd N."/>
            <person name="Hunt M."/>
            <person name="Mantelin S."/>
            <person name="Naghra H."/>
            <person name="Pain A."/>
            <person name="Palomares-Rius J.E."/>
            <person name="Zarowiecki M."/>
            <person name="Berriman M."/>
            <person name="Jones J.T."/>
            <person name="Urwin P.E."/>
        </authorList>
    </citation>
    <scope>NUCLEOTIDE SEQUENCE [LARGE SCALE GENOMIC DNA]</scope>
    <source>
        <strain evidence="3">Lindley</strain>
    </source>
</reference>
<feature type="chain" id="PRO_5008146739" evidence="1">
    <location>
        <begin position="24"/>
        <end position="264"/>
    </location>
</feature>